<keyword evidence="2" id="KW-1185">Reference proteome</keyword>
<organism evidence="1 2">
    <name type="scientific">Solanum verrucosum</name>
    <dbReference type="NCBI Taxonomy" id="315347"/>
    <lineage>
        <taxon>Eukaryota</taxon>
        <taxon>Viridiplantae</taxon>
        <taxon>Streptophyta</taxon>
        <taxon>Embryophyta</taxon>
        <taxon>Tracheophyta</taxon>
        <taxon>Spermatophyta</taxon>
        <taxon>Magnoliopsida</taxon>
        <taxon>eudicotyledons</taxon>
        <taxon>Gunneridae</taxon>
        <taxon>Pentapetalae</taxon>
        <taxon>asterids</taxon>
        <taxon>lamiids</taxon>
        <taxon>Solanales</taxon>
        <taxon>Solanaceae</taxon>
        <taxon>Solanoideae</taxon>
        <taxon>Solaneae</taxon>
        <taxon>Solanum</taxon>
    </lineage>
</organism>
<dbReference type="Proteomes" id="UP001234989">
    <property type="component" value="Chromosome 4"/>
</dbReference>
<dbReference type="AlphaFoldDB" id="A0AAF0TLX2"/>
<proteinExistence type="predicted"/>
<protein>
    <submittedName>
        <fullName evidence="1">Uncharacterized protein</fullName>
    </submittedName>
</protein>
<name>A0AAF0TLX2_SOLVR</name>
<evidence type="ECO:0000313" key="2">
    <source>
        <dbReference type="Proteomes" id="UP001234989"/>
    </source>
</evidence>
<dbReference type="EMBL" id="CP133615">
    <property type="protein sequence ID" value="WMV24144.1"/>
    <property type="molecule type" value="Genomic_DNA"/>
</dbReference>
<evidence type="ECO:0000313" key="1">
    <source>
        <dbReference type="EMBL" id="WMV24144.1"/>
    </source>
</evidence>
<sequence>MQQELVFCLVNGEIFGSHFHI</sequence>
<gene>
    <name evidence="1" type="ORF">MTR67_017529</name>
</gene>
<accession>A0AAF0TLX2</accession>
<reference evidence="1" key="1">
    <citation type="submission" date="2023-08" db="EMBL/GenBank/DDBJ databases">
        <title>A de novo genome assembly of Solanum verrucosum Schlechtendal, a Mexican diploid species geographically isolated from the other diploid A-genome species in potato relatives.</title>
        <authorList>
            <person name="Hosaka K."/>
        </authorList>
    </citation>
    <scope>NUCLEOTIDE SEQUENCE</scope>
    <source>
        <tissue evidence="1">Young leaves</tissue>
    </source>
</reference>